<evidence type="ECO:0000256" key="1">
    <source>
        <dbReference type="ARBA" id="ARBA00004141"/>
    </source>
</evidence>
<dbReference type="AlphaFoldDB" id="A0AAE0HBW5"/>
<dbReference type="GO" id="GO:0005783">
    <property type="term" value="C:endoplasmic reticulum"/>
    <property type="evidence" value="ECO:0007669"/>
    <property type="project" value="TreeGrafter"/>
</dbReference>
<evidence type="ECO:0000256" key="6">
    <source>
        <dbReference type="SAM" id="MobiDB-lite"/>
    </source>
</evidence>
<feature type="transmembrane region" description="Helical" evidence="7">
    <location>
        <begin position="222"/>
        <end position="243"/>
    </location>
</feature>
<feature type="compositionally biased region" description="Low complexity" evidence="6">
    <location>
        <begin position="288"/>
        <end position="299"/>
    </location>
</feature>
<evidence type="ECO:0000256" key="5">
    <source>
        <dbReference type="ARBA" id="ARBA00023136"/>
    </source>
</evidence>
<protein>
    <submittedName>
        <fullName evidence="8">Uncharacterized protein</fullName>
    </submittedName>
</protein>
<dbReference type="Pfam" id="PF01036">
    <property type="entry name" value="Bac_rhodopsin"/>
    <property type="match status" value="1"/>
</dbReference>
<evidence type="ECO:0000256" key="7">
    <source>
        <dbReference type="SAM" id="Phobius"/>
    </source>
</evidence>
<evidence type="ECO:0000313" key="8">
    <source>
        <dbReference type="EMBL" id="KAK3293444.1"/>
    </source>
</evidence>
<keyword evidence="4 7" id="KW-1133">Transmembrane helix</keyword>
<evidence type="ECO:0000313" key="9">
    <source>
        <dbReference type="Proteomes" id="UP001278766"/>
    </source>
</evidence>
<feature type="transmembrane region" description="Helical" evidence="7">
    <location>
        <begin position="189"/>
        <end position="210"/>
    </location>
</feature>
<comment type="similarity">
    <text evidence="2">Belongs to the archaeal/bacterial/fungal opsin family.</text>
</comment>
<evidence type="ECO:0000256" key="4">
    <source>
        <dbReference type="ARBA" id="ARBA00022989"/>
    </source>
</evidence>
<dbReference type="EMBL" id="JAUEPN010000006">
    <property type="protein sequence ID" value="KAK3293444.1"/>
    <property type="molecule type" value="Genomic_DNA"/>
</dbReference>
<gene>
    <name evidence="8" type="ORF">B0H64DRAFT_213521</name>
</gene>
<dbReference type="InterPro" id="IPR043476">
    <property type="entry name" value="Yro2-like_7TM"/>
</dbReference>
<keyword evidence="3 7" id="KW-0812">Transmembrane</keyword>
<dbReference type="SUPFAM" id="SSF81321">
    <property type="entry name" value="Family A G protein-coupled receptor-like"/>
    <property type="match status" value="1"/>
</dbReference>
<dbReference type="RefSeq" id="XP_062656958.1">
    <property type="nucleotide sequence ID" value="XM_062799467.1"/>
</dbReference>
<dbReference type="Gene3D" id="1.20.1070.10">
    <property type="entry name" value="Rhodopsin 7-helix transmembrane proteins"/>
    <property type="match status" value="1"/>
</dbReference>
<reference evidence="8" key="1">
    <citation type="journal article" date="2023" name="Mol. Phylogenet. Evol.">
        <title>Genome-scale phylogeny and comparative genomics of the fungal order Sordariales.</title>
        <authorList>
            <person name="Hensen N."/>
            <person name="Bonometti L."/>
            <person name="Westerberg I."/>
            <person name="Brannstrom I.O."/>
            <person name="Guillou S."/>
            <person name="Cros-Aarteil S."/>
            <person name="Calhoun S."/>
            <person name="Haridas S."/>
            <person name="Kuo A."/>
            <person name="Mondo S."/>
            <person name="Pangilinan J."/>
            <person name="Riley R."/>
            <person name="LaButti K."/>
            <person name="Andreopoulos B."/>
            <person name="Lipzen A."/>
            <person name="Chen C."/>
            <person name="Yan M."/>
            <person name="Daum C."/>
            <person name="Ng V."/>
            <person name="Clum A."/>
            <person name="Steindorff A."/>
            <person name="Ohm R.A."/>
            <person name="Martin F."/>
            <person name="Silar P."/>
            <person name="Natvig D.O."/>
            <person name="Lalanne C."/>
            <person name="Gautier V."/>
            <person name="Ament-Velasquez S.L."/>
            <person name="Kruys A."/>
            <person name="Hutchinson M.I."/>
            <person name="Powell A.J."/>
            <person name="Barry K."/>
            <person name="Miller A.N."/>
            <person name="Grigoriev I.V."/>
            <person name="Debuchy R."/>
            <person name="Gladieux P."/>
            <person name="Hiltunen Thoren M."/>
            <person name="Johannesson H."/>
        </authorList>
    </citation>
    <scope>NUCLEOTIDE SEQUENCE</scope>
    <source>
        <strain evidence="8">CBS 168.71</strain>
    </source>
</reference>
<feature type="transmembrane region" description="Helical" evidence="7">
    <location>
        <begin position="104"/>
        <end position="122"/>
    </location>
</feature>
<feature type="transmembrane region" description="Helical" evidence="7">
    <location>
        <begin position="28"/>
        <end position="46"/>
    </location>
</feature>
<dbReference type="PANTHER" id="PTHR28286:SF1">
    <property type="entry name" value="30 KDA HEAT SHOCK PROTEIN-RELATED"/>
    <property type="match status" value="1"/>
</dbReference>
<proteinExistence type="inferred from homology"/>
<feature type="transmembrane region" description="Helical" evidence="7">
    <location>
        <begin position="155"/>
        <end position="177"/>
    </location>
</feature>
<feature type="transmembrane region" description="Helical" evidence="7">
    <location>
        <begin position="129"/>
        <end position="149"/>
    </location>
</feature>
<organism evidence="8 9">
    <name type="scientific">Chaetomium fimeti</name>
    <dbReference type="NCBI Taxonomy" id="1854472"/>
    <lineage>
        <taxon>Eukaryota</taxon>
        <taxon>Fungi</taxon>
        <taxon>Dikarya</taxon>
        <taxon>Ascomycota</taxon>
        <taxon>Pezizomycotina</taxon>
        <taxon>Sordariomycetes</taxon>
        <taxon>Sordariomycetidae</taxon>
        <taxon>Sordariales</taxon>
        <taxon>Chaetomiaceae</taxon>
        <taxon>Chaetomium</taxon>
    </lineage>
</organism>
<dbReference type="GeneID" id="87836415"/>
<dbReference type="PRINTS" id="PR00251">
    <property type="entry name" value="BACTRLOPSIN"/>
</dbReference>
<evidence type="ECO:0000256" key="2">
    <source>
        <dbReference type="ARBA" id="ARBA00008130"/>
    </source>
</evidence>
<dbReference type="InterPro" id="IPR001425">
    <property type="entry name" value="Arc/bac/fun_rhodopsins"/>
</dbReference>
<evidence type="ECO:0000256" key="3">
    <source>
        <dbReference type="ARBA" id="ARBA00022692"/>
    </source>
</evidence>
<sequence length="299" mass="33159">MALLPRNDALETHPPAGNQQLSTNGSNWLFAVTALFGFSLLGFFALKFRARAGERFFHYLFIIATFAGLIAYYAMASDLAWTPVRQANQLGRSGAIRQIFWAKYVFWVIAFPIIIIALGVLSGVAWTTIVYNVALSWVWIISYLVAAYTPSNYKWGFFAFGFLAHLFLLYSTVRHGLRSANRVGVRRDYLSLIGWVNFLWLLYPLAWGLTDGGNYLGVTPSFIWFGILDLFLVLGVGFAIVFLSRRWDYGRLNIAFTQYGRVPAHAGTFPEKEPHTAPATAPTPAPGPATATPAGNAAV</sequence>
<dbReference type="CDD" id="cd15239">
    <property type="entry name" value="7tm_YRO2_fungal-like"/>
    <property type="match status" value="1"/>
</dbReference>
<reference evidence="8" key="2">
    <citation type="submission" date="2023-06" db="EMBL/GenBank/DDBJ databases">
        <authorList>
            <consortium name="Lawrence Berkeley National Laboratory"/>
            <person name="Haridas S."/>
            <person name="Hensen N."/>
            <person name="Bonometti L."/>
            <person name="Westerberg I."/>
            <person name="Brannstrom I.O."/>
            <person name="Guillou S."/>
            <person name="Cros-Aarteil S."/>
            <person name="Calhoun S."/>
            <person name="Kuo A."/>
            <person name="Mondo S."/>
            <person name="Pangilinan J."/>
            <person name="Riley R."/>
            <person name="Labutti K."/>
            <person name="Andreopoulos B."/>
            <person name="Lipzen A."/>
            <person name="Chen C."/>
            <person name="Yanf M."/>
            <person name="Daum C."/>
            <person name="Ng V."/>
            <person name="Clum A."/>
            <person name="Steindorff A."/>
            <person name="Ohm R."/>
            <person name="Martin F."/>
            <person name="Silar P."/>
            <person name="Natvig D."/>
            <person name="Lalanne C."/>
            <person name="Gautier V."/>
            <person name="Ament-Velasquez S.L."/>
            <person name="Kruys A."/>
            <person name="Hutchinson M.I."/>
            <person name="Powell A.J."/>
            <person name="Barry K."/>
            <person name="Miller A.N."/>
            <person name="Grigoriev I.V."/>
            <person name="Debuchy R."/>
            <person name="Gladieux P."/>
            <person name="Thoren M.H."/>
            <person name="Johannesson H."/>
        </authorList>
    </citation>
    <scope>NUCLEOTIDE SEQUENCE</scope>
    <source>
        <strain evidence="8">CBS 168.71</strain>
    </source>
</reference>
<dbReference type="PANTHER" id="PTHR28286">
    <property type="match status" value="1"/>
</dbReference>
<dbReference type="SMART" id="SM01021">
    <property type="entry name" value="Bac_rhodopsin"/>
    <property type="match status" value="1"/>
</dbReference>
<accession>A0AAE0HBW5</accession>
<comment type="subcellular location">
    <subcellularLocation>
        <location evidence="1">Membrane</location>
        <topology evidence="1">Multi-pass membrane protein</topology>
    </subcellularLocation>
</comment>
<keyword evidence="9" id="KW-1185">Reference proteome</keyword>
<keyword evidence="5 7" id="KW-0472">Membrane</keyword>
<dbReference type="Proteomes" id="UP001278766">
    <property type="component" value="Unassembled WGS sequence"/>
</dbReference>
<dbReference type="GO" id="GO:0005886">
    <property type="term" value="C:plasma membrane"/>
    <property type="evidence" value="ECO:0007669"/>
    <property type="project" value="TreeGrafter"/>
</dbReference>
<name>A0AAE0HBW5_9PEZI</name>
<feature type="transmembrane region" description="Helical" evidence="7">
    <location>
        <begin position="58"/>
        <end position="75"/>
    </location>
</feature>
<feature type="region of interest" description="Disordered" evidence="6">
    <location>
        <begin position="270"/>
        <end position="299"/>
    </location>
</feature>
<comment type="caution">
    <text evidence="8">The sequence shown here is derived from an EMBL/GenBank/DDBJ whole genome shotgun (WGS) entry which is preliminary data.</text>
</comment>